<gene>
    <name evidence="1" type="ORF">B0T18DRAFT_402661</name>
</gene>
<reference evidence="1" key="1">
    <citation type="submission" date="2023-06" db="EMBL/GenBank/DDBJ databases">
        <title>Genome-scale phylogeny and comparative genomics of the fungal order Sordariales.</title>
        <authorList>
            <consortium name="Lawrence Berkeley National Laboratory"/>
            <person name="Hensen N."/>
            <person name="Bonometti L."/>
            <person name="Westerberg I."/>
            <person name="Brannstrom I.O."/>
            <person name="Guillou S."/>
            <person name="Cros-Aarteil S."/>
            <person name="Calhoun S."/>
            <person name="Haridas S."/>
            <person name="Kuo A."/>
            <person name="Mondo S."/>
            <person name="Pangilinan J."/>
            <person name="Riley R."/>
            <person name="LaButti K."/>
            <person name="Andreopoulos B."/>
            <person name="Lipzen A."/>
            <person name="Chen C."/>
            <person name="Yanf M."/>
            <person name="Daum C."/>
            <person name="Ng V."/>
            <person name="Clum A."/>
            <person name="Steindorff A."/>
            <person name="Ohm R."/>
            <person name="Martin F."/>
            <person name="Silar P."/>
            <person name="Natvig D."/>
            <person name="Lalanne C."/>
            <person name="Gautier V."/>
            <person name="Ament-velasquez S.L."/>
            <person name="Kruys A."/>
            <person name="Hutchinson M.I."/>
            <person name="Powell A.J."/>
            <person name="Barry K."/>
            <person name="Miller A.N."/>
            <person name="Grigoriev I.V."/>
            <person name="Debuchy R."/>
            <person name="Gladieux P."/>
            <person name="Thoren M.H."/>
            <person name="Johannesson H."/>
        </authorList>
    </citation>
    <scope>NUCLEOTIDE SEQUENCE</scope>
    <source>
        <strain evidence="1">SMH3187-1</strain>
    </source>
</reference>
<organism evidence="1 2">
    <name type="scientific">Schizothecium vesticola</name>
    <dbReference type="NCBI Taxonomy" id="314040"/>
    <lineage>
        <taxon>Eukaryota</taxon>
        <taxon>Fungi</taxon>
        <taxon>Dikarya</taxon>
        <taxon>Ascomycota</taxon>
        <taxon>Pezizomycotina</taxon>
        <taxon>Sordariomycetes</taxon>
        <taxon>Sordariomycetidae</taxon>
        <taxon>Sordariales</taxon>
        <taxon>Schizotheciaceae</taxon>
        <taxon>Schizothecium</taxon>
    </lineage>
</organism>
<dbReference type="Proteomes" id="UP001172155">
    <property type="component" value="Unassembled WGS sequence"/>
</dbReference>
<protein>
    <submittedName>
        <fullName evidence="1">Uncharacterized protein</fullName>
    </submittedName>
</protein>
<proteinExistence type="predicted"/>
<keyword evidence="2" id="KW-1185">Reference proteome</keyword>
<evidence type="ECO:0000313" key="2">
    <source>
        <dbReference type="Proteomes" id="UP001172155"/>
    </source>
</evidence>
<dbReference type="AlphaFoldDB" id="A0AA40F5I1"/>
<sequence>MGRGHLDTPEKAQIREALFHRRQDEPKTDIFREFNTSRTTGYRILREPPERQCRTFHNIKGCQETRGRPKKLSDDDVQKFVRFIRTTAGDQMAGSPAMPP</sequence>
<dbReference type="EMBL" id="JAUKUD010000002">
    <property type="protein sequence ID" value="KAK0751509.1"/>
    <property type="molecule type" value="Genomic_DNA"/>
</dbReference>
<evidence type="ECO:0000313" key="1">
    <source>
        <dbReference type="EMBL" id="KAK0751509.1"/>
    </source>
</evidence>
<name>A0AA40F5I1_9PEZI</name>
<comment type="caution">
    <text evidence="1">The sequence shown here is derived from an EMBL/GenBank/DDBJ whole genome shotgun (WGS) entry which is preliminary data.</text>
</comment>
<accession>A0AA40F5I1</accession>